<dbReference type="PANTHER" id="PTHR30404">
    <property type="entry name" value="N-ACETYLMURAMOYL-L-ALANINE AMIDASE"/>
    <property type="match status" value="1"/>
</dbReference>
<evidence type="ECO:0000313" key="3">
    <source>
        <dbReference type="EMBL" id="KKL73521.1"/>
    </source>
</evidence>
<dbReference type="EMBL" id="LAZR01024934">
    <property type="protein sequence ID" value="KKL73521.1"/>
    <property type="molecule type" value="Genomic_DNA"/>
</dbReference>
<dbReference type="Gene3D" id="3.40.630.40">
    <property type="entry name" value="Zn-dependent exopeptidases"/>
    <property type="match status" value="1"/>
</dbReference>
<dbReference type="PANTHER" id="PTHR30404:SF0">
    <property type="entry name" value="N-ACETYLMURAMOYL-L-ALANINE AMIDASE AMIC"/>
    <property type="match status" value="1"/>
</dbReference>
<evidence type="ECO:0000259" key="2">
    <source>
        <dbReference type="SMART" id="SM00646"/>
    </source>
</evidence>
<evidence type="ECO:0000256" key="1">
    <source>
        <dbReference type="ARBA" id="ARBA00022801"/>
    </source>
</evidence>
<dbReference type="FunFam" id="3.40.630.40:FF:000005">
    <property type="entry name" value="N-acetylmuramoyl-L-alanine amidase (AmiA)"/>
    <property type="match status" value="1"/>
</dbReference>
<reference evidence="3" key="1">
    <citation type="journal article" date="2015" name="Nature">
        <title>Complex archaea that bridge the gap between prokaryotes and eukaryotes.</title>
        <authorList>
            <person name="Spang A."/>
            <person name="Saw J.H."/>
            <person name="Jorgensen S.L."/>
            <person name="Zaremba-Niedzwiedzka K."/>
            <person name="Martijn J."/>
            <person name="Lind A.E."/>
            <person name="van Eijk R."/>
            <person name="Schleper C."/>
            <person name="Guy L."/>
            <person name="Ettema T.J."/>
        </authorList>
    </citation>
    <scope>NUCLEOTIDE SEQUENCE</scope>
</reference>
<comment type="caution">
    <text evidence="3">The sequence shown here is derived from an EMBL/GenBank/DDBJ whole genome shotgun (WGS) entry which is preliminary data.</text>
</comment>
<protein>
    <recommendedName>
        <fullName evidence="2">MurNAc-LAA domain-containing protein</fullName>
    </recommendedName>
</protein>
<dbReference type="AlphaFoldDB" id="A0A0F9F4V5"/>
<organism evidence="3">
    <name type="scientific">marine sediment metagenome</name>
    <dbReference type="NCBI Taxonomy" id="412755"/>
    <lineage>
        <taxon>unclassified sequences</taxon>
        <taxon>metagenomes</taxon>
        <taxon>ecological metagenomes</taxon>
    </lineage>
</organism>
<dbReference type="InterPro" id="IPR002508">
    <property type="entry name" value="MurNAc-LAA_cat"/>
</dbReference>
<gene>
    <name evidence="3" type="ORF">LCGC14_2074040</name>
</gene>
<dbReference type="GO" id="GO:0009253">
    <property type="term" value="P:peptidoglycan catabolic process"/>
    <property type="evidence" value="ECO:0007669"/>
    <property type="project" value="InterPro"/>
</dbReference>
<proteinExistence type="predicted"/>
<dbReference type="Pfam" id="PF01520">
    <property type="entry name" value="Amidase_3"/>
    <property type="match status" value="1"/>
</dbReference>
<keyword evidence="1" id="KW-0378">Hydrolase</keyword>
<feature type="domain" description="MurNAc-LAA" evidence="2">
    <location>
        <begin position="96"/>
        <end position="247"/>
    </location>
</feature>
<dbReference type="GO" id="GO:0008745">
    <property type="term" value="F:N-acetylmuramoyl-L-alanine amidase activity"/>
    <property type="evidence" value="ECO:0007669"/>
    <property type="project" value="InterPro"/>
</dbReference>
<dbReference type="SUPFAM" id="SSF53187">
    <property type="entry name" value="Zn-dependent exopeptidases"/>
    <property type="match status" value="1"/>
</dbReference>
<feature type="non-terminal residue" evidence="3">
    <location>
        <position position="1"/>
    </location>
</feature>
<dbReference type="SMART" id="SM00646">
    <property type="entry name" value="Ami_3"/>
    <property type="match status" value="1"/>
</dbReference>
<dbReference type="CDD" id="cd02696">
    <property type="entry name" value="MurNAc-LAA"/>
    <property type="match status" value="1"/>
</dbReference>
<accession>A0A0F9F4V5</accession>
<dbReference type="GO" id="GO:0030288">
    <property type="term" value="C:outer membrane-bounded periplasmic space"/>
    <property type="evidence" value="ECO:0007669"/>
    <property type="project" value="TreeGrafter"/>
</dbReference>
<dbReference type="InterPro" id="IPR050695">
    <property type="entry name" value="N-acetylmuramoyl_amidase_3"/>
</dbReference>
<sequence>TYATKKTKSSPAGTKDTKMIPGALAKQLALGVRRIVIDPGHGGNDFGEPGYFKGVHEKNIVLQIARKLAKKIRKKLGIEVVITRNSDRYLSLEERTAIANTKNADLFISIHTNSAKNRQAYGIETYFLNLATDDEAILVAARENATSTKNISDLERILFDLMHNAKINESSRLAGYVQESLYQHMKRRYKRIKNKGVKQAPFYVLLGAQMPSILIETSFISNPREGRRLLNANYQEQLAEAIVKGIKYYIRDIHRTTG</sequence>
<name>A0A0F9F4V5_9ZZZZ</name>